<dbReference type="InterPro" id="IPR001548">
    <property type="entry name" value="Peptidase_M2"/>
</dbReference>
<comment type="caution">
    <text evidence="13">The sequence shown here is derived from an EMBL/GenBank/DDBJ whole genome shotgun (WGS) entry which is preliminary data.</text>
</comment>
<keyword evidence="14" id="KW-1185">Reference proteome</keyword>
<dbReference type="GO" id="GO:0006508">
    <property type="term" value="P:proteolysis"/>
    <property type="evidence" value="ECO:0007669"/>
    <property type="project" value="UniProtKB-KW"/>
</dbReference>
<evidence type="ECO:0000256" key="1">
    <source>
        <dbReference type="ARBA" id="ARBA00008139"/>
    </source>
</evidence>
<gene>
    <name evidence="13" type="primary">ACE_4</name>
    <name evidence="13" type="ORF">AVEN_92114_2</name>
</gene>
<feature type="glycosylation site" description="N-linked (GlcNAc...) asparagine" evidence="8">
    <location>
        <position position="102"/>
    </location>
</feature>
<feature type="disulfide bond" evidence="7">
    <location>
        <begin position="149"/>
        <end position="158"/>
    </location>
</feature>
<dbReference type="GO" id="GO:0005615">
    <property type="term" value="C:extracellular space"/>
    <property type="evidence" value="ECO:0007669"/>
    <property type="project" value="TreeGrafter"/>
</dbReference>
<keyword evidence="10" id="KW-0479">Metal-binding</keyword>
<comment type="cofactor">
    <cofactor evidence="10">
        <name>Zn(2+)</name>
        <dbReference type="ChEBI" id="CHEBI:29105"/>
    </cofactor>
    <text evidence="10">Binds 1 zinc ion per subunit.</text>
</comment>
<keyword evidence="10" id="KW-0645">Protease</keyword>
<feature type="signal peptide" evidence="12">
    <location>
        <begin position="1"/>
        <end position="21"/>
    </location>
</feature>
<dbReference type="GO" id="GO:0046872">
    <property type="term" value="F:metal ion binding"/>
    <property type="evidence" value="ECO:0007669"/>
    <property type="project" value="UniProtKB-KW"/>
</dbReference>
<evidence type="ECO:0000256" key="2">
    <source>
        <dbReference type="ARBA" id="ARBA00022729"/>
    </source>
</evidence>
<dbReference type="PANTHER" id="PTHR10514">
    <property type="entry name" value="ANGIOTENSIN-CONVERTING ENZYME"/>
    <property type="match status" value="1"/>
</dbReference>
<accession>A0A4Y2LGB9</accession>
<evidence type="ECO:0000256" key="12">
    <source>
        <dbReference type="SAM" id="SignalP"/>
    </source>
</evidence>
<keyword evidence="10" id="KW-0482">Metalloprotease</keyword>
<keyword evidence="10" id="KW-0862">Zinc</keyword>
<evidence type="ECO:0000256" key="7">
    <source>
        <dbReference type="PIRSR" id="PIRSR601548-4"/>
    </source>
</evidence>
<protein>
    <recommendedName>
        <fullName evidence="10">Angiotensin-converting enzyme</fullName>
        <ecNumber evidence="10">3.4.-.-</ecNumber>
    </recommendedName>
</protein>
<feature type="region of interest" description="Disordered" evidence="11">
    <location>
        <begin position="359"/>
        <end position="386"/>
    </location>
</feature>
<dbReference type="GO" id="GO:0008241">
    <property type="term" value="F:peptidyl-dipeptidase activity"/>
    <property type="evidence" value="ECO:0007669"/>
    <property type="project" value="InterPro"/>
</dbReference>
<dbReference type="EC" id="3.4.-.-" evidence="10"/>
<evidence type="ECO:0000313" key="13">
    <source>
        <dbReference type="EMBL" id="GBN12377.1"/>
    </source>
</evidence>
<keyword evidence="4 5" id="KW-0325">Glycoprotein</keyword>
<evidence type="ECO:0000256" key="11">
    <source>
        <dbReference type="SAM" id="MobiDB-lite"/>
    </source>
</evidence>
<feature type="binding site" evidence="6">
    <location>
        <position position="224"/>
    </location>
    <ligand>
        <name>chloride</name>
        <dbReference type="ChEBI" id="CHEBI:17996"/>
        <label>1</label>
    </ligand>
</feature>
<evidence type="ECO:0000256" key="6">
    <source>
        <dbReference type="PIRSR" id="PIRSR601548-2"/>
    </source>
</evidence>
<feature type="glycosylation site" description="N-linked (GlcNAc...) (complex) asparagine" evidence="5">
    <location>
        <position position="102"/>
    </location>
</feature>
<evidence type="ECO:0000313" key="14">
    <source>
        <dbReference type="Proteomes" id="UP000499080"/>
    </source>
</evidence>
<evidence type="ECO:0000256" key="8">
    <source>
        <dbReference type="PIRSR" id="PIRSR601548-5"/>
    </source>
</evidence>
<organism evidence="13 14">
    <name type="scientific">Araneus ventricosus</name>
    <name type="common">Orbweaver spider</name>
    <name type="synonym">Epeira ventricosa</name>
    <dbReference type="NCBI Taxonomy" id="182803"/>
    <lineage>
        <taxon>Eukaryota</taxon>
        <taxon>Metazoa</taxon>
        <taxon>Ecdysozoa</taxon>
        <taxon>Arthropoda</taxon>
        <taxon>Chelicerata</taxon>
        <taxon>Arachnida</taxon>
        <taxon>Araneae</taxon>
        <taxon>Araneomorphae</taxon>
        <taxon>Entelegynae</taxon>
        <taxon>Araneoidea</taxon>
        <taxon>Araneidae</taxon>
        <taxon>Araneus</taxon>
    </lineage>
</organism>
<sequence>MIVKKLLVIAFISFCFHSLKAKQVSRKNRTNIQKAIEFMTVADRNFTQLAHAASHALWDWQVNATECNRKIKEDTEDAAADFGKKIYAEARNFKWRTYKGRNYTLYRWFELAGKGLSSVESVFYDGKEQSEKVSAISEMSEIFNKVKICPYKRSTENCKMSLTDIEELFETSRHPEELKYYWLEFRKKTGEKYKDLFLKSIKEDNEWAKGFGYKNKAEYNVAMYEDKDFLRNMAKEMKKILPLYKQIHAYVRKKLRVFYKNENIRKDGPIPAHLLGNIYAQNWVNIFPIVKPYPKSSGLPNVTKAMRRKQNNMRTSVHFIRFLLDRQGSFTRMLSGGGQRRLHYTTHSEPACQIGLRPETVGRGREPTVAGPETPRNPRPATVKLV</sequence>
<keyword evidence="10" id="KW-0378">Hydrolase</keyword>
<keyword evidence="10" id="KW-0121">Carboxypeptidase</keyword>
<feature type="chain" id="PRO_5021311177" description="Angiotensin-converting enzyme" evidence="12">
    <location>
        <begin position="22"/>
        <end position="386"/>
    </location>
</feature>
<name>A0A4Y2LGB9_ARAVE</name>
<dbReference type="GO" id="GO:0008237">
    <property type="term" value="F:metallopeptidase activity"/>
    <property type="evidence" value="ECO:0007669"/>
    <property type="project" value="UniProtKB-KW"/>
</dbReference>
<dbReference type="PRINTS" id="PR00791">
    <property type="entry name" value="PEPDIPTASEA"/>
</dbReference>
<dbReference type="Pfam" id="PF01401">
    <property type="entry name" value="Peptidase_M2"/>
    <property type="match status" value="1"/>
</dbReference>
<reference evidence="13 14" key="1">
    <citation type="journal article" date="2019" name="Sci. Rep.">
        <title>Orb-weaving spider Araneus ventricosus genome elucidates the spidroin gene catalogue.</title>
        <authorList>
            <person name="Kono N."/>
            <person name="Nakamura H."/>
            <person name="Ohtoshi R."/>
            <person name="Moran D.A.P."/>
            <person name="Shinohara A."/>
            <person name="Yoshida Y."/>
            <person name="Fujiwara M."/>
            <person name="Mori M."/>
            <person name="Tomita M."/>
            <person name="Arakawa K."/>
        </authorList>
    </citation>
    <scope>NUCLEOTIDE SEQUENCE [LARGE SCALE GENOMIC DNA]</scope>
</reference>
<dbReference type="Proteomes" id="UP000499080">
    <property type="component" value="Unassembled WGS sequence"/>
</dbReference>
<dbReference type="GO" id="GO:0005886">
    <property type="term" value="C:plasma membrane"/>
    <property type="evidence" value="ECO:0007669"/>
    <property type="project" value="TreeGrafter"/>
</dbReference>
<dbReference type="EMBL" id="BGPR01005676">
    <property type="protein sequence ID" value="GBN12377.1"/>
    <property type="molecule type" value="Genomic_DNA"/>
</dbReference>
<evidence type="ECO:0000256" key="5">
    <source>
        <dbReference type="PIRSR" id="PIRSR601548-10"/>
    </source>
</evidence>
<evidence type="ECO:0000256" key="3">
    <source>
        <dbReference type="ARBA" id="ARBA00023157"/>
    </source>
</evidence>
<comment type="similarity">
    <text evidence="1 9 10">Belongs to the peptidase M2 family.</text>
</comment>
<keyword evidence="3 7" id="KW-1015">Disulfide bond</keyword>
<dbReference type="GO" id="GO:0004180">
    <property type="term" value="F:carboxypeptidase activity"/>
    <property type="evidence" value="ECO:0007669"/>
    <property type="project" value="UniProtKB-KW"/>
</dbReference>
<keyword evidence="2 12" id="KW-0732">Signal</keyword>
<feature type="glycosylation site" description="N-linked (GlcNAc...) asparagine" evidence="5">
    <location>
        <position position="63"/>
    </location>
</feature>
<dbReference type="PROSITE" id="PS52011">
    <property type="entry name" value="PEPTIDASE_M2"/>
    <property type="match status" value="1"/>
</dbReference>
<dbReference type="OrthoDB" id="10029630at2759"/>
<evidence type="ECO:0000256" key="9">
    <source>
        <dbReference type="PROSITE-ProRule" id="PRU01355"/>
    </source>
</evidence>
<dbReference type="SUPFAM" id="SSF55486">
    <property type="entry name" value="Metalloproteases ('zincins'), catalytic domain"/>
    <property type="match status" value="1"/>
</dbReference>
<dbReference type="PANTHER" id="PTHR10514:SF44">
    <property type="entry name" value="ANGIOTENSIN-CONVERTING ENZYME-RELATED"/>
    <property type="match status" value="1"/>
</dbReference>
<evidence type="ECO:0000256" key="10">
    <source>
        <dbReference type="RuleBase" id="RU361144"/>
    </source>
</evidence>
<evidence type="ECO:0000256" key="4">
    <source>
        <dbReference type="ARBA" id="ARBA00023180"/>
    </source>
</evidence>
<proteinExistence type="inferred from homology"/>
<comment type="caution">
    <text evidence="9">Lacks conserved residue(s) required for the propagation of feature annotation.</text>
</comment>
<dbReference type="AlphaFoldDB" id="A0A4Y2LGB9"/>